<dbReference type="Proteomes" id="UP001529510">
    <property type="component" value="Unassembled WGS sequence"/>
</dbReference>
<proteinExistence type="predicted"/>
<feature type="non-terminal residue" evidence="1">
    <location>
        <position position="66"/>
    </location>
</feature>
<comment type="caution">
    <text evidence="1">The sequence shown here is derived from an EMBL/GenBank/DDBJ whole genome shotgun (WGS) entry which is preliminary data.</text>
</comment>
<feature type="non-terminal residue" evidence="1">
    <location>
        <position position="1"/>
    </location>
</feature>
<dbReference type="EMBL" id="JAMKFB020000003">
    <property type="protein sequence ID" value="KAL0198528.1"/>
    <property type="molecule type" value="Genomic_DNA"/>
</dbReference>
<sequence>VDPALKVLEERQDEILKRLYELKATVDGLAKTVTTPDADLDATTLSCAPTESVFRGTANLDSLLGK</sequence>
<keyword evidence="2" id="KW-1185">Reference proteome</keyword>
<organism evidence="1 2">
    <name type="scientific">Cirrhinus mrigala</name>
    <name type="common">Mrigala</name>
    <dbReference type="NCBI Taxonomy" id="683832"/>
    <lineage>
        <taxon>Eukaryota</taxon>
        <taxon>Metazoa</taxon>
        <taxon>Chordata</taxon>
        <taxon>Craniata</taxon>
        <taxon>Vertebrata</taxon>
        <taxon>Euteleostomi</taxon>
        <taxon>Actinopterygii</taxon>
        <taxon>Neopterygii</taxon>
        <taxon>Teleostei</taxon>
        <taxon>Ostariophysi</taxon>
        <taxon>Cypriniformes</taxon>
        <taxon>Cyprinidae</taxon>
        <taxon>Labeoninae</taxon>
        <taxon>Labeonini</taxon>
        <taxon>Cirrhinus</taxon>
    </lineage>
</organism>
<dbReference type="InterPro" id="IPR042360">
    <property type="entry name" value="AIMP2"/>
</dbReference>
<evidence type="ECO:0000313" key="1">
    <source>
        <dbReference type="EMBL" id="KAL0198528.1"/>
    </source>
</evidence>
<dbReference type="PANTHER" id="PTHR13438">
    <property type="entry name" value="AMINOACYL TRNA SYNTHASE COMPLEX-INTERACTING MULTIFUNCTIONAL PROTEIN"/>
    <property type="match status" value="1"/>
</dbReference>
<dbReference type="AlphaFoldDB" id="A0ABD0RKZ4"/>
<protein>
    <submittedName>
        <fullName evidence="1">Uncharacterized protein</fullName>
    </submittedName>
</protein>
<dbReference type="PANTHER" id="PTHR13438:SF2">
    <property type="entry name" value="AMINOACYL TRNA SYNTHASE COMPLEX-INTERACTING MULTIFUNCTIONAL PROTEIN 2"/>
    <property type="match status" value="1"/>
</dbReference>
<evidence type="ECO:0000313" key="2">
    <source>
        <dbReference type="Proteomes" id="UP001529510"/>
    </source>
</evidence>
<reference evidence="1 2" key="1">
    <citation type="submission" date="2024-05" db="EMBL/GenBank/DDBJ databases">
        <title>Genome sequencing and assembly of Indian major carp, Cirrhinus mrigala (Hamilton, 1822).</title>
        <authorList>
            <person name="Mohindra V."/>
            <person name="Chowdhury L.M."/>
            <person name="Lal K."/>
            <person name="Jena J.K."/>
        </authorList>
    </citation>
    <scope>NUCLEOTIDE SEQUENCE [LARGE SCALE GENOMIC DNA]</scope>
    <source>
        <strain evidence="1">CM1030</strain>
        <tissue evidence="1">Blood</tissue>
    </source>
</reference>
<accession>A0ABD0RKZ4</accession>
<gene>
    <name evidence="1" type="ORF">M9458_007068</name>
</gene>
<name>A0ABD0RKZ4_CIRMR</name>